<evidence type="ECO:0000313" key="1">
    <source>
        <dbReference type="EMBL" id="KAF7287050.1"/>
    </source>
</evidence>
<dbReference type="AlphaFoldDB" id="A0A834IZB7"/>
<protein>
    <submittedName>
        <fullName evidence="1">Uncharacterized protein</fullName>
    </submittedName>
</protein>
<keyword evidence="2" id="KW-1185">Reference proteome</keyword>
<comment type="caution">
    <text evidence="1">The sequence shown here is derived from an EMBL/GenBank/DDBJ whole genome shotgun (WGS) entry which is preliminary data.</text>
</comment>
<sequence length="99" mass="10900">MCLANQPITDRVLHFKESETKCTSKRAINITISKLALFCLDIFLKAISDTQKHTIEAAVSVGNLDGRTSGRAANGTHPARQRPHEYVSGLNCKQLGMFL</sequence>
<dbReference type="EMBL" id="JAACXV010000016">
    <property type="protein sequence ID" value="KAF7287050.1"/>
    <property type="molecule type" value="Genomic_DNA"/>
</dbReference>
<accession>A0A834IZB7</accession>
<reference evidence="1" key="1">
    <citation type="submission" date="2020-08" db="EMBL/GenBank/DDBJ databases">
        <title>Genome sequencing and assembly of the red palm weevil Rhynchophorus ferrugineus.</title>
        <authorList>
            <person name="Dias G.B."/>
            <person name="Bergman C.M."/>
            <person name="Manee M."/>
        </authorList>
    </citation>
    <scope>NUCLEOTIDE SEQUENCE</scope>
    <source>
        <strain evidence="1">AA-2017</strain>
        <tissue evidence="1">Whole larva</tissue>
    </source>
</reference>
<dbReference type="Proteomes" id="UP000625711">
    <property type="component" value="Unassembled WGS sequence"/>
</dbReference>
<gene>
    <name evidence="1" type="ORF">GWI33_002432</name>
</gene>
<proteinExistence type="predicted"/>
<evidence type="ECO:0000313" key="2">
    <source>
        <dbReference type="Proteomes" id="UP000625711"/>
    </source>
</evidence>
<organism evidence="1 2">
    <name type="scientific">Rhynchophorus ferrugineus</name>
    <name type="common">Red palm weevil</name>
    <name type="synonym">Curculio ferrugineus</name>
    <dbReference type="NCBI Taxonomy" id="354439"/>
    <lineage>
        <taxon>Eukaryota</taxon>
        <taxon>Metazoa</taxon>
        <taxon>Ecdysozoa</taxon>
        <taxon>Arthropoda</taxon>
        <taxon>Hexapoda</taxon>
        <taxon>Insecta</taxon>
        <taxon>Pterygota</taxon>
        <taxon>Neoptera</taxon>
        <taxon>Endopterygota</taxon>
        <taxon>Coleoptera</taxon>
        <taxon>Polyphaga</taxon>
        <taxon>Cucujiformia</taxon>
        <taxon>Curculionidae</taxon>
        <taxon>Dryophthorinae</taxon>
        <taxon>Rhynchophorus</taxon>
    </lineage>
</organism>
<name>A0A834IZB7_RHYFE</name>